<name>A0A2U3KFH4_9BACT</name>
<evidence type="ECO:0000313" key="2">
    <source>
        <dbReference type="Proteomes" id="UP000238701"/>
    </source>
</evidence>
<gene>
    <name evidence="1" type="ORF">SBA1_20115</name>
</gene>
<sequence>MLLSTARKWSEDHCGEIRLPESLSFTLGKVCNDLQLLPSAEHGPKYITLPCVEKPGARL</sequence>
<evidence type="ECO:0000313" key="1">
    <source>
        <dbReference type="EMBL" id="SPF38414.1"/>
    </source>
</evidence>
<protein>
    <submittedName>
        <fullName evidence="1">Uncharacterized protein</fullName>
    </submittedName>
</protein>
<dbReference type="Proteomes" id="UP000238701">
    <property type="component" value="Unassembled WGS sequence"/>
</dbReference>
<dbReference type="EMBL" id="OMOD01000111">
    <property type="protein sequence ID" value="SPF38414.1"/>
    <property type="molecule type" value="Genomic_DNA"/>
</dbReference>
<organism evidence="1 2">
    <name type="scientific">Candidatus Sulfotelmatobacter kueseliae</name>
    <dbReference type="NCBI Taxonomy" id="2042962"/>
    <lineage>
        <taxon>Bacteria</taxon>
        <taxon>Pseudomonadati</taxon>
        <taxon>Acidobacteriota</taxon>
        <taxon>Terriglobia</taxon>
        <taxon>Terriglobales</taxon>
        <taxon>Candidatus Korobacteraceae</taxon>
        <taxon>Candidatus Sulfotelmatobacter</taxon>
    </lineage>
</organism>
<dbReference type="AlphaFoldDB" id="A0A2U3KFH4"/>
<accession>A0A2U3KFH4</accession>
<reference evidence="2" key="1">
    <citation type="submission" date="2018-02" db="EMBL/GenBank/DDBJ databases">
        <authorList>
            <person name="Hausmann B."/>
        </authorList>
    </citation>
    <scope>NUCLEOTIDE SEQUENCE [LARGE SCALE GENOMIC DNA]</scope>
    <source>
        <strain evidence="2">Peat soil MAG SbA1</strain>
    </source>
</reference>
<proteinExistence type="predicted"/>